<organism evidence="2 3">
    <name type="scientific">Acetivibrio ethanolgignens</name>
    <dbReference type="NCBI Taxonomy" id="290052"/>
    <lineage>
        <taxon>Bacteria</taxon>
        <taxon>Bacillati</taxon>
        <taxon>Bacillota</taxon>
        <taxon>Clostridia</taxon>
        <taxon>Eubacteriales</taxon>
        <taxon>Oscillospiraceae</taxon>
        <taxon>Acetivibrio</taxon>
    </lineage>
</organism>
<dbReference type="PIRSF" id="PIRSF010606">
    <property type="entry name" value="Spore_coat_CotJB"/>
    <property type="match status" value="1"/>
</dbReference>
<dbReference type="InterPro" id="IPR024207">
    <property type="entry name" value="CotJB_dom"/>
</dbReference>
<gene>
    <name evidence="2" type="ORF">ASU35_06105</name>
</gene>
<keyword evidence="3" id="KW-1185">Reference proteome</keyword>
<dbReference type="RefSeq" id="WP_058351522.1">
    <property type="nucleotide sequence ID" value="NZ_CABMMD010000024.1"/>
</dbReference>
<reference evidence="2 3" key="1">
    <citation type="submission" date="2015-11" db="EMBL/GenBank/DDBJ databases">
        <title>Butyribacter intestini gen. nov., sp. nov., a butyric acid-producing bacterium of the family Lachnospiraceae isolated from the human faeces.</title>
        <authorList>
            <person name="Zou Y."/>
            <person name="Xue W."/>
            <person name="Luo G."/>
            <person name="Lv M."/>
        </authorList>
    </citation>
    <scope>NUCLEOTIDE SEQUENCE [LARGE SCALE GENOMIC DNA]</scope>
    <source>
        <strain evidence="2 3">ACET-33324</strain>
    </source>
</reference>
<dbReference type="OrthoDB" id="9804099at2"/>
<dbReference type="InterPro" id="IPR016571">
    <property type="entry name" value="Spore_coat_assembly_CotJB"/>
</dbReference>
<evidence type="ECO:0000259" key="1">
    <source>
        <dbReference type="Pfam" id="PF12652"/>
    </source>
</evidence>
<protein>
    <recommendedName>
        <fullName evidence="1">Protein CotJB domain-containing protein</fullName>
    </recommendedName>
</protein>
<comment type="caution">
    <text evidence="2">The sequence shown here is derived from an EMBL/GenBank/DDBJ whole genome shotgun (WGS) entry which is preliminary data.</text>
</comment>
<dbReference type="STRING" id="290052.ASU35_06105"/>
<dbReference type="AlphaFoldDB" id="A0A0V8QID5"/>
<evidence type="ECO:0000313" key="2">
    <source>
        <dbReference type="EMBL" id="KSV60321.1"/>
    </source>
</evidence>
<feature type="domain" description="Protein CotJB" evidence="1">
    <location>
        <begin position="8"/>
        <end position="82"/>
    </location>
</feature>
<evidence type="ECO:0000313" key="3">
    <source>
        <dbReference type="Proteomes" id="UP000054874"/>
    </source>
</evidence>
<dbReference type="Proteomes" id="UP000054874">
    <property type="component" value="Unassembled WGS sequence"/>
</dbReference>
<sequence>MSGTDKEKLLSFIHEVGFAIDDVVLYLDTHPQDKQAMEYYETYRRLRNQAVEEYTRLYGPLTNENVAFGSYWAWVSTPWPWEGGCK</sequence>
<accession>A0A0V8QID5</accession>
<name>A0A0V8QID5_9FIRM</name>
<proteinExistence type="predicted"/>
<dbReference type="EMBL" id="LNAM01000024">
    <property type="protein sequence ID" value="KSV60321.1"/>
    <property type="molecule type" value="Genomic_DNA"/>
</dbReference>
<dbReference type="Pfam" id="PF12652">
    <property type="entry name" value="CotJB"/>
    <property type="match status" value="1"/>
</dbReference>